<evidence type="ECO:0000313" key="2">
    <source>
        <dbReference type="Proteomes" id="UP000323300"/>
    </source>
</evidence>
<keyword evidence="2" id="KW-1185">Reference proteome</keyword>
<dbReference type="AlphaFoldDB" id="A0A1I3V8E0"/>
<dbReference type="EMBL" id="FOSL01000001">
    <property type="protein sequence ID" value="SFJ90487.1"/>
    <property type="molecule type" value="Genomic_DNA"/>
</dbReference>
<reference evidence="1 2" key="1">
    <citation type="submission" date="2016-10" db="EMBL/GenBank/DDBJ databases">
        <authorList>
            <person name="Varghese N."/>
            <person name="Submissions S."/>
        </authorList>
    </citation>
    <scope>NUCLEOTIDE SEQUENCE [LARGE SCALE GENOMIC DNA]</scope>
    <source>
        <strain evidence="1 2">DSM 21822</strain>
    </source>
</reference>
<evidence type="ECO:0008006" key="3">
    <source>
        <dbReference type="Google" id="ProtNLM"/>
    </source>
</evidence>
<accession>A0A1I3V8E0</accession>
<proteinExistence type="predicted"/>
<organism evidence="1 2">
    <name type="scientific">Neomesorhizobium albiziae</name>
    <dbReference type="NCBI Taxonomy" id="335020"/>
    <lineage>
        <taxon>Bacteria</taxon>
        <taxon>Pseudomonadati</taxon>
        <taxon>Pseudomonadota</taxon>
        <taxon>Alphaproteobacteria</taxon>
        <taxon>Hyphomicrobiales</taxon>
        <taxon>Phyllobacteriaceae</taxon>
        <taxon>Neomesorhizobium</taxon>
    </lineage>
</organism>
<dbReference type="Proteomes" id="UP000323300">
    <property type="component" value="Unassembled WGS sequence"/>
</dbReference>
<protein>
    <recommendedName>
        <fullName evidence="3">Phasin protein</fullName>
    </recommendedName>
</protein>
<dbReference type="OrthoDB" id="8116792at2"/>
<sequence>MTKRRSRRATRETATIAGNLMLAPMVAAMRLPLMASESRGDNPFGIETQRAIAEKNAAIAEGILAAQMSMIQSAWRFWPEVLSGRTPSVLNGVAAERSMNAALKPASRRVKANFKRLARSPQG</sequence>
<dbReference type="RefSeq" id="WP_149757386.1">
    <property type="nucleotide sequence ID" value="NZ_BSPE01000002.1"/>
</dbReference>
<evidence type="ECO:0000313" key="1">
    <source>
        <dbReference type="EMBL" id="SFJ90487.1"/>
    </source>
</evidence>
<name>A0A1I3V8E0_9HYPH</name>
<gene>
    <name evidence="1" type="ORF">SAMN04488498_101208</name>
</gene>